<reference evidence="1" key="1">
    <citation type="submission" date="2018-02" db="EMBL/GenBank/DDBJ databases">
        <title>Rhizophora mucronata_Transcriptome.</title>
        <authorList>
            <person name="Meera S.P."/>
            <person name="Sreeshan A."/>
            <person name="Augustine A."/>
        </authorList>
    </citation>
    <scope>NUCLEOTIDE SEQUENCE</scope>
    <source>
        <tissue evidence="1">Leaf</tissue>
    </source>
</reference>
<name>A0A2P2PD48_RHIMU</name>
<proteinExistence type="predicted"/>
<organism evidence="1">
    <name type="scientific">Rhizophora mucronata</name>
    <name type="common">Asiatic mangrove</name>
    <dbReference type="NCBI Taxonomy" id="61149"/>
    <lineage>
        <taxon>Eukaryota</taxon>
        <taxon>Viridiplantae</taxon>
        <taxon>Streptophyta</taxon>
        <taxon>Embryophyta</taxon>
        <taxon>Tracheophyta</taxon>
        <taxon>Spermatophyta</taxon>
        <taxon>Magnoliopsida</taxon>
        <taxon>eudicotyledons</taxon>
        <taxon>Gunneridae</taxon>
        <taxon>Pentapetalae</taxon>
        <taxon>rosids</taxon>
        <taxon>fabids</taxon>
        <taxon>Malpighiales</taxon>
        <taxon>Rhizophoraceae</taxon>
        <taxon>Rhizophora</taxon>
    </lineage>
</organism>
<evidence type="ECO:0000313" key="1">
    <source>
        <dbReference type="EMBL" id="MBX52571.1"/>
    </source>
</evidence>
<sequence length="48" mass="5585">MQKPAPRQHLLHGFSHMQKMNLLSTFRKAMKRTVTCETKSTKMNKQPG</sequence>
<dbReference type="AlphaFoldDB" id="A0A2P2PD48"/>
<accession>A0A2P2PD48</accession>
<protein>
    <submittedName>
        <fullName evidence="1">Uncharacterized protein</fullName>
    </submittedName>
</protein>
<dbReference type="EMBL" id="GGEC01072087">
    <property type="protein sequence ID" value="MBX52571.1"/>
    <property type="molecule type" value="Transcribed_RNA"/>
</dbReference>